<gene>
    <name evidence="1" type="ORF">F1188_19320</name>
</gene>
<evidence type="ECO:0000313" key="2">
    <source>
        <dbReference type="Proteomes" id="UP000324065"/>
    </source>
</evidence>
<keyword evidence="2" id="KW-1185">Reference proteome</keyword>
<dbReference type="Proteomes" id="UP000324065">
    <property type="component" value="Unassembled WGS sequence"/>
</dbReference>
<dbReference type="RefSeq" id="WP_150064092.1">
    <property type="nucleotide sequence ID" value="NZ_JACHII010000029.1"/>
</dbReference>
<proteinExistence type="predicted"/>
<dbReference type="EMBL" id="VWPJ01000032">
    <property type="protein sequence ID" value="KAA5603748.1"/>
    <property type="molecule type" value="Genomic_DNA"/>
</dbReference>
<evidence type="ECO:0000313" key="1">
    <source>
        <dbReference type="EMBL" id="KAA5603748.1"/>
    </source>
</evidence>
<protein>
    <submittedName>
        <fullName evidence="1">DNA transposition protein</fullName>
    </submittedName>
</protein>
<organism evidence="1 2">
    <name type="scientific">Roseospira marina</name>
    <dbReference type="NCBI Taxonomy" id="140057"/>
    <lineage>
        <taxon>Bacteria</taxon>
        <taxon>Pseudomonadati</taxon>
        <taxon>Pseudomonadota</taxon>
        <taxon>Alphaproteobacteria</taxon>
        <taxon>Rhodospirillales</taxon>
        <taxon>Rhodospirillaceae</taxon>
        <taxon>Roseospira</taxon>
    </lineage>
</organism>
<dbReference type="OrthoDB" id="8450901at2"/>
<name>A0A5M6I7G2_9PROT</name>
<reference evidence="1 2" key="1">
    <citation type="submission" date="2019-09" db="EMBL/GenBank/DDBJ databases">
        <title>Genome sequence of Roseospira marina, one of the more divergent members of the non-sulfur purple photosynthetic bacterial family, the Rhodospirillaceae.</title>
        <authorList>
            <person name="Meyer T."/>
            <person name="Kyndt J."/>
        </authorList>
    </citation>
    <scope>NUCLEOTIDE SEQUENCE [LARGE SCALE GENOMIC DNA]</scope>
    <source>
        <strain evidence="1 2">DSM 15113</strain>
    </source>
</reference>
<accession>A0A5M6I7G2</accession>
<comment type="caution">
    <text evidence="1">The sequence shown here is derived from an EMBL/GenBank/DDBJ whole genome shotgun (WGS) entry which is preliminary data.</text>
</comment>
<dbReference type="AlphaFoldDB" id="A0A5M6I7G2"/>
<sequence>MGRDTRTLDLFTDWQPRDPVERYAPEATRAASLRDRISRAVAVTLKECDQPRETVAEAMSAYLGEEVSKNMLDAYASQGRGEHTIPFLRVIALWHVTGDARLMQLGAEEMGHAVIDQHFLPWVEVGQLADTKTEVDRAYDMARRLARRPGR</sequence>